<feature type="compositionally biased region" description="Low complexity" evidence="1">
    <location>
        <begin position="103"/>
        <end position="116"/>
    </location>
</feature>
<dbReference type="AlphaFoldDB" id="A0AA88IRB9"/>
<feature type="compositionally biased region" description="Basic residues" evidence="1">
    <location>
        <begin position="726"/>
        <end position="735"/>
    </location>
</feature>
<sequence length="929" mass="102934">MAHGERAHPQRFIADAVCIKEINKRRTFEQVEMFRRSRFSVRPNVDNKSTVVPTEQTTGSGDGVDQNVDGTNSSAAVQRRKRFSVKPKVAPGRPPALARKSPVKASSESAVEVSGSDVDKPARSSHTSPKAAPPGLQSPKRRRSSEDNKHSKIQPKVTPICPDSSVASTVPSSEDAPLQTSLPADSSKHLGQVKEIPPRPPDRVPPIIPEKESIQLSEKAKTLVSSKSGLSLSPSALSLSRLLNDPSDLHRLAKAQKLRQLLKEERHKEKKLKKAKIRQKEYTLDPTKMTMRDLIRYLPMSNPMPSSLEHSTQENETVVPTSPEREHRSPERAQVPEVKVAEDGSLIIDEESLTVEVQRAKGPNPAQDRDPIFERGSTTTYSSFRTTTCPKPWSSEETDMFFLAISMVGTDFSMICQLFPHRARAEIKSKFKREERVNSWRVDKAFRERRGLDIEYFSKLLEKILEFQKSKKKLKSLSDKNSPKKRKKKKAKGRNAVRKLSSVEEEDEEDENDVPDLDEEEGEKENEHLCKEDGTSASKPKRQGKRKTREDASNEEPNDKKNKMGEASIPEDTDPAPGEPTNSDMSEITENVTAAKEPAIKPAKLSRGKAPKPLIPLGRKWGKKAPPPATVAKDTEEQSVSDGASKEQENKDGSPVRETSKRISDDDEISSEEDEAVVQPPRPTRYGRVPKPTNLLNYSSKGDAACSESDAPPSSPNGNSASATKPKSKAKRARASKPQSDQEAKKPKLITLRASRSDFSDEENEEECEQEEAMDEQDPECSSSKDGTPAAFVPASLRSPRPVVSVVEETMEELDILANMPDVLSISQDALSPDASCEQAQNEMGTAEPCEHQLDLLVDVIDFLSSEHTEASEDESYNEAAQTLLTISNLTPVSHSTQNVRTSSPNRDNIKHFNKPTPRRRGSIRSCCT</sequence>
<gene>
    <name evidence="3" type="ORF">Q5P01_024277</name>
</gene>
<feature type="compositionally biased region" description="Basic and acidic residues" evidence="1">
    <location>
        <begin position="548"/>
        <end position="564"/>
    </location>
</feature>
<dbReference type="InterPro" id="IPR039467">
    <property type="entry name" value="TFIIIB_B''_Myb"/>
</dbReference>
<feature type="compositionally biased region" description="Basic residues" evidence="1">
    <location>
        <begin position="912"/>
        <end position="923"/>
    </location>
</feature>
<feature type="region of interest" description="Disordered" evidence="1">
    <location>
        <begin position="45"/>
        <end position="207"/>
    </location>
</feature>
<dbReference type="GO" id="GO:0000126">
    <property type="term" value="C:transcription factor TFIIIB complex"/>
    <property type="evidence" value="ECO:0007669"/>
    <property type="project" value="TreeGrafter"/>
</dbReference>
<dbReference type="CDD" id="cd00167">
    <property type="entry name" value="SANT"/>
    <property type="match status" value="1"/>
</dbReference>
<dbReference type="SUPFAM" id="SSF46689">
    <property type="entry name" value="Homeodomain-like"/>
    <property type="match status" value="1"/>
</dbReference>
<dbReference type="GO" id="GO:0001156">
    <property type="term" value="F:TFIIIC-class transcription factor complex binding"/>
    <property type="evidence" value="ECO:0007669"/>
    <property type="project" value="TreeGrafter"/>
</dbReference>
<dbReference type="SMART" id="SM00717">
    <property type="entry name" value="SANT"/>
    <property type="match status" value="1"/>
</dbReference>
<feature type="compositionally biased region" description="Acidic residues" evidence="1">
    <location>
        <begin position="503"/>
        <end position="524"/>
    </location>
</feature>
<comment type="caution">
    <text evidence="3">The sequence shown here is derived from an EMBL/GenBank/DDBJ whole genome shotgun (WGS) entry which is preliminary data.</text>
</comment>
<dbReference type="Proteomes" id="UP001187415">
    <property type="component" value="Unassembled WGS sequence"/>
</dbReference>
<feature type="region of interest" description="Disordered" evidence="1">
    <location>
        <begin position="894"/>
        <end position="929"/>
    </location>
</feature>
<dbReference type="PANTHER" id="PTHR22929">
    <property type="entry name" value="RNA POLYMERASE III TRANSCRIPTION INITIATION FACTOR B"/>
    <property type="match status" value="1"/>
</dbReference>
<feature type="compositionally biased region" description="Acidic residues" evidence="1">
    <location>
        <begin position="760"/>
        <end position="779"/>
    </location>
</feature>
<evidence type="ECO:0000259" key="2">
    <source>
        <dbReference type="SMART" id="SM00717"/>
    </source>
</evidence>
<keyword evidence="4" id="KW-1185">Reference proteome</keyword>
<feature type="compositionally biased region" description="Acidic residues" evidence="1">
    <location>
        <begin position="665"/>
        <end position="676"/>
    </location>
</feature>
<feature type="compositionally biased region" description="Basic and acidic residues" evidence="1">
    <location>
        <begin position="525"/>
        <end position="534"/>
    </location>
</feature>
<dbReference type="GO" id="GO:0070898">
    <property type="term" value="P:RNA polymerase III preinitiation complex assembly"/>
    <property type="evidence" value="ECO:0007669"/>
    <property type="project" value="TreeGrafter"/>
</dbReference>
<protein>
    <recommendedName>
        <fullName evidence="2">Myb-like domain-containing protein</fullName>
    </recommendedName>
</protein>
<reference evidence="3" key="1">
    <citation type="submission" date="2023-07" db="EMBL/GenBank/DDBJ databases">
        <title>Chromosome-level Genome Assembly of Striped Snakehead (Channa striata).</title>
        <authorList>
            <person name="Liu H."/>
        </authorList>
    </citation>
    <scope>NUCLEOTIDE SEQUENCE</scope>
    <source>
        <strain evidence="3">Gz</strain>
        <tissue evidence="3">Muscle</tissue>
    </source>
</reference>
<feature type="compositionally biased region" description="Basic and acidic residues" evidence="1">
    <location>
        <begin position="644"/>
        <end position="664"/>
    </location>
</feature>
<dbReference type="PANTHER" id="PTHR22929:SF0">
    <property type="entry name" value="TRANSCRIPTION FACTOR TFIIIB COMPONENT B'' HOMOLOG"/>
    <property type="match status" value="1"/>
</dbReference>
<dbReference type="Pfam" id="PF15963">
    <property type="entry name" value="Myb_DNA-bind_7"/>
    <property type="match status" value="1"/>
</dbReference>
<feature type="domain" description="Myb-like" evidence="2">
    <location>
        <begin position="389"/>
        <end position="437"/>
    </location>
</feature>
<organism evidence="3 4">
    <name type="scientific">Channa striata</name>
    <name type="common">Snakehead murrel</name>
    <name type="synonym">Ophicephalus striatus</name>
    <dbReference type="NCBI Taxonomy" id="64152"/>
    <lineage>
        <taxon>Eukaryota</taxon>
        <taxon>Metazoa</taxon>
        <taxon>Chordata</taxon>
        <taxon>Craniata</taxon>
        <taxon>Vertebrata</taxon>
        <taxon>Euteleostomi</taxon>
        <taxon>Actinopterygii</taxon>
        <taxon>Neopterygii</taxon>
        <taxon>Teleostei</taxon>
        <taxon>Neoteleostei</taxon>
        <taxon>Acanthomorphata</taxon>
        <taxon>Anabantaria</taxon>
        <taxon>Anabantiformes</taxon>
        <taxon>Channoidei</taxon>
        <taxon>Channidae</taxon>
        <taxon>Channa</taxon>
    </lineage>
</organism>
<feature type="region of interest" description="Disordered" evidence="1">
    <location>
        <begin position="302"/>
        <end position="334"/>
    </location>
</feature>
<feature type="compositionally biased region" description="Polar residues" evidence="1">
    <location>
        <begin position="580"/>
        <end position="592"/>
    </location>
</feature>
<feature type="compositionally biased region" description="Polar residues" evidence="1">
    <location>
        <begin position="303"/>
        <end position="320"/>
    </location>
</feature>
<feature type="compositionally biased region" description="Polar residues" evidence="1">
    <location>
        <begin position="165"/>
        <end position="184"/>
    </location>
</feature>
<dbReference type="InterPro" id="IPR001005">
    <property type="entry name" value="SANT/Myb"/>
</dbReference>
<feature type="compositionally biased region" description="Polar residues" evidence="1">
    <location>
        <begin position="46"/>
        <end position="59"/>
    </location>
</feature>
<evidence type="ECO:0000256" key="1">
    <source>
        <dbReference type="SAM" id="MobiDB-lite"/>
    </source>
</evidence>
<feature type="region of interest" description="Disordered" evidence="1">
    <location>
        <begin position="472"/>
        <end position="794"/>
    </location>
</feature>
<feature type="compositionally biased region" description="Low complexity" evidence="1">
    <location>
        <begin position="709"/>
        <end position="725"/>
    </location>
</feature>
<name>A0AA88IRB9_CHASR</name>
<accession>A0AA88IRB9</accession>
<dbReference type="EMBL" id="JAUPFM010000020">
    <property type="protein sequence ID" value="KAK2818716.1"/>
    <property type="molecule type" value="Genomic_DNA"/>
</dbReference>
<evidence type="ECO:0000313" key="3">
    <source>
        <dbReference type="EMBL" id="KAK2818716.1"/>
    </source>
</evidence>
<proteinExistence type="predicted"/>
<dbReference type="InterPro" id="IPR009057">
    <property type="entry name" value="Homeodomain-like_sf"/>
</dbReference>
<evidence type="ECO:0000313" key="4">
    <source>
        <dbReference type="Proteomes" id="UP001187415"/>
    </source>
</evidence>
<feature type="compositionally biased region" description="Basic residues" evidence="1">
    <location>
        <begin position="483"/>
        <end position="497"/>
    </location>
</feature>
<feature type="compositionally biased region" description="Polar residues" evidence="1">
    <location>
        <begin position="894"/>
        <end position="907"/>
    </location>
</feature>